<dbReference type="NCBIfam" id="TIGR02428">
    <property type="entry name" value="pcaJ_scoB_fam"/>
    <property type="match status" value="1"/>
</dbReference>
<dbReference type="InterPro" id="IPR004165">
    <property type="entry name" value="CoA_trans_fam_I"/>
</dbReference>
<dbReference type="PANTHER" id="PTHR13707">
    <property type="entry name" value="KETOACID-COENZYME A TRANSFERASE"/>
    <property type="match status" value="1"/>
</dbReference>
<dbReference type="PANTHER" id="PTHR13707:SF57">
    <property type="entry name" value="SUCCINYL-COA:3-KETOACID COENZYME A TRANSFERASE SUBUNIT B-RELATED"/>
    <property type="match status" value="1"/>
</dbReference>
<evidence type="ECO:0000313" key="4">
    <source>
        <dbReference type="Proteomes" id="UP000551501"/>
    </source>
</evidence>
<dbReference type="SMART" id="SM00882">
    <property type="entry name" value="CoA_trans"/>
    <property type="match status" value="1"/>
</dbReference>
<comment type="similarity">
    <text evidence="1">Belongs to the 3-oxoacid CoA-transferase subunit B family.</text>
</comment>
<evidence type="ECO:0000313" key="3">
    <source>
        <dbReference type="EMBL" id="MBB4136331.1"/>
    </source>
</evidence>
<protein>
    <submittedName>
        <fullName evidence="3">3-oxoadipate CoA-transferase beta subunit</fullName>
        <ecNumber evidence="3">2.8.3.6</ecNumber>
    </submittedName>
</protein>
<accession>A0A840EXL6</accession>
<organism evidence="3 4">
    <name type="scientific">Gordonia humi</name>
    <dbReference type="NCBI Taxonomy" id="686429"/>
    <lineage>
        <taxon>Bacteria</taxon>
        <taxon>Bacillati</taxon>
        <taxon>Actinomycetota</taxon>
        <taxon>Actinomycetes</taxon>
        <taxon>Mycobacteriales</taxon>
        <taxon>Gordoniaceae</taxon>
        <taxon>Gordonia</taxon>
    </lineage>
</organism>
<dbReference type="InterPro" id="IPR037171">
    <property type="entry name" value="NagB/RpiA_transferase-like"/>
</dbReference>
<dbReference type="GO" id="GO:0047569">
    <property type="term" value="F:3-oxoadipate CoA-transferase activity"/>
    <property type="evidence" value="ECO:0007669"/>
    <property type="project" value="UniProtKB-EC"/>
</dbReference>
<dbReference type="AlphaFoldDB" id="A0A840EXL6"/>
<evidence type="ECO:0000256" key="1">
    <source>
        <dbReference type="ARBA" id="ARBA00007047"/>
    </source>
</evidence>
<dbReference type="SUPFAM" id="SSF100950">
    <property type="entry name" value="NagB/RpiA/CoA transferase-like"/>
    <property type="match status" value="1"/>
</dbReference>
<reference evidence="3 4" key="1">
    <citation type="submission" date="2020-08" db="EMBL/GenBank/DDBJ databases">
        <title>Sequencing the genomes of 1000 actinobacteria strains.</title>
        <authorList>
            <person name="Klenk H.-P."/>
        </authorList>
    </citation>
    <scope>NUCLEOTIDE SEQUENCE [LARGE SCALE GENOMIC DNA]</scope>
    <source>
        <strain evidence="3 4">DSM 45298</strain>
    </source>
</reference>
<evidence type="ECO:0000256" key="2">
    <source>
        <dbReference type="ARBA" id="ARBA00022679"/>
    </source>
</evidence>
<proteinExistence type="inferred from homology"/>
<dbReference type="Proteomes" id="UP000551501">
    <property type="component" value="Unassembled WGS sequence"/>
</dbReference>
<gene>
    <name evidence="3" type="ORF">BKA16_002883</name>
</gene>
<comment type="caution">
    <text evidence="3">The sequence shown here is derived from an EMBL/GenBank/DDBJ whole genome shotgun (WGS) entry which is preliminary data.</text>
</comment>
<dbReference type="EMBL" id="JACIFP010000001">
    <property type="protein sequence ID" value="MBB4136331.1"/>
    <property type="molecule type" value="Genomic_DNA"/>
</dbReference>
<dbReference type="Gene3D" id="3.40.1080.10">
    <property type="entry name" value="Glutaconate Coenzyme A-transferase"/>
    <property type="match status" value="1"/>
</dbReference>
<dbReference type="Pfam" id="PF01144">
    <property type="entry name" value="CoA_trans"/>
    <property type="match status" value="1"/>
</dbReference>
<keyword evidence="2 3" id="KW-0808">Transferase</keyword>
<name>A0A840EXL6_9ACTN</name>
<dbReference type="InterPro" id="IPR012791">
    <property type="entry name" value="3-oxoacid_CoA-transf_B"/>
</dbReference>
<keyword evidence="4" id="KW-1185">Reference proteome</keyword>
<dbReference type="RefSeq" id="WP_183371323.1">
    <property type="nucleotide sequence ID" value="NZ_BAABHL010000043.1"/>
</dbReference>
<dbReference type="EC" id="2.8.3.6" evidence="3"/>
<sequence length="213" mass="22734">MSRWTRDELAARIALDIPDGAYVNLGIGMPTMVADHVPEGRELVFHTENGMLGMGPAAVGDQVDEDLINAGKLYVTESVGCSYFHHGDSFSMIRGGHIEYCVIGAYQVGARGDLANWRTTSADVIPGVGGAMDLAVGARNVYVSMDLFTKTGECKLVADCSYPLTARRCVDRVYTDHGVFEPNGTGFTVIELNGAATLDEIQARCVVPLVSAG</sequence>